<dbReference type="Gene3D" id="3.90.1750.10">
    <property type="entry name" value="Hect, E3 ligase catalytic domains"/>
    <property type="match status" value="1"/>
</dbReference>
<sequence>MFSSKNDKKATFVEQKRQERQQREKQRQQQNAEQKRTAAAISVQRWWRHRAQPHLYWSYWDKQMGMFKAAPANHEAARLIAMYCFFSSCHPATSLPTPPPPPDQDRLINVCSLLSVPVATLLDTPSAPAYQSPQHRQKYLIFILCQCLYFICDIVSPGHCSPSPSTVPLTTLLQFLKPAAASLSSQKQLLEVTFELLRQARPNALQLAAYSRIDRLLKQLARPASSRDQKWIKSATLWLSSVTRLWMFPLEAGLPFLPQFGATILTIPMLATHLPPLLLTPVRQHAYSLLLLCTDSRWSDTFFNQQLDGNDWLFLLGNLITLFVPDATGRNAADIDDNCLGLLMDVVLRVQTACLPSWFSSRQHGSYRHYHPLFKWTSCSPPAVPLSPLVFEQVDRAQIALLWSPAFLDVVLRPILEWQSQPRMALTLASQRVFHLLYQLGQQFPVHWPTILTRLAFMPHLMPCLWHAMHQFGPQGQLAIYHQAAKHGLISVEKEPLIHVLKVFCEASSLVFLTLDDMDIFKEERPFTVKECIEMAGFLNMFFFSLLQKVGPKDELGKYYGVRRLLLQLYDLDSRHPFCPRDHWILVTSDAMAKKHPLLKLLMFNHGSTPSASQQVASSFLQQLRQGDAVPQQILQTMPHTISFCTRLAIFRDWIRLDKDAVQSSLLLPSYLIHIRRAYLLLDGFRALQKLPTSNWKGSIRIAFVNQLGMEEAGIDQGGPFKDFVTLLVNDVFHPETGLFSDTKDTHLLYPSNTSSLVHTNHLELFEFIGKVIGKAVYEGILLDCQFARFFLAKFLGRNVFLEALKELDEDVWKNLIFLKHYNGDAVDLGLTFATDEHLLGKIVTKELKHRGQDLTVTNDNKLEYVYLMADYKLNQQVRQQTEAFVQGFRSIISSSWVRMFTPSELQWIISGEDLDFDVPDLRRHTQYQNGYFEQHPIIKMLWQIVQEFTSHDKRAFLKFITGCPKPPLGGAQFFQPPFTIRMVSLDHQSVEGVQMMKAMFRLGSSQEKMGRLPSSSTCFNLLKLPAYTKKSVLREKLRYAIHSNAGFELS</sequence>
<dbReference type="SUPFAM" id="SSF56204">
    <property type="entry name" value="Hect, E3 ligase catalytic domain"/>
    <property type="match status" value="1"/>
</dbReference>
<dbReference type="InterPro" id="IPR035983">
    <property type="entry name" value="Hect_E3_ubiquitin_ligase"/>
</dbReference>
<evidence type="ECO:0000256" key="2">
    <source>
        <dbReference type="ARBA" id="ARBA00012485"/>
    </source>
</evidence>
<dbReference type="Pfam" id="PF00632">
    <property type="entry name" value="HECT"/>
    <property type="match status" value="1"/>
</dbReference>
<feature type="domain" description="HECT" evidence="7">
    <location>
        <begin position="697"/>
        <end position="1051"/>
    </location>
</feature>
<dbReference type="Gene3D" id="3.30.2160.10">
    <property type="entry name" value="Hect, E3 ligase catalytic domain"/>
    <property type="match status" value="1"/>
</dbReference>
<dbReference type="PROSITE" id="PS50237">
    <property type="entry name" value="HECT"/>
    <property type="match status" value="1"/>
</dbReference>
<evidence type="ECO:0000256" key="3">
    <source>
        <dbReference type="ARBA" id="ARBA00022679"/>
    </source>
</evidence>
<evidence type="ECO:0000259" key="7">
    <source>
        <dbReference type="PROSITE" id="PS50237"/>
    </source>
</evidence>
<dbReference type="InterPro" id="IPR000569">
    <property type="entry name" value="HECT_dom"/>
</dbReference>
<dbReference type="EC" id="2.3.2.26" evidence="2"/>
<comment type="catalytic activity">
    <reaction evidence="1">
        <text>S-ubiquitinyl-[E2 ubiquitin-conjugating enzyme]-L-cysteine + [acceptor protein]-L-lysine = [E2 ubiquitin-conjugating enzyme]-L-cysteine + N(6)-ubiquitinyl-[acceptor protein]-L-lysine.</text>
        <dbReference type="EC" id="2.3.2.26"/>
    </reaction>
</comment>
<accession>A0A1X2G4H0</accession>
<name>A0A1X2G4H0_9FUNG</name>
<feature type="active site" description="Glycyl thioester intermediate" evidence="5">
    <location>
        <position position="1019"/>
    </location>
</feature>
<dbReference type="PANTHER" id="PTHR45700">
    <property type="entry name" value="UBIQUITIN-PROTEIN LIGASE E3C"/>
    <property type="match status" value="1"/>
</dbReference>
<feature type="compositionally biased region" description="Basic and acidic residues" evidence="6">
    <location>
        <begin position="1"/>
        <end position="27"/>
    </location>
</feature>
<dbReference type="GO" id="GO:0000209">
    <property type="term" value="P:protein polyubiquitination"/>
    <property type="evidence" value="ECO:0007669"/>
    <property type="project" value="InterPro"/>
</dbReference>
<dbReference type="Proteomes" id="UP000242146">
    <property type="component" value="Unassembled WGS sequence"/>
</dbReference>
<evidence type="ECO:0000256" key="1">
    <source>
        <dbReference type="ARBA" id="ARBA00000885"/>
    </source>
</evidence>
<feature type="region of interest" description="Disordered" evidence="6">
    <location>
        <begin position="1"/>
        <end position="37"/>
    </location>
</feature>
<keyword evidence="4 5" id="KW-0833">Ubl conjugation pathway</keyword>
<keyword evidence="3" id="KW-0808">Transferase</keyword>
<evidence type="ECO:0000256" key="6">
    <source>
        <dbReference type="SAM" id="MobiDB-lite"/>
    </source>
</evidence>
<evidence type="ECO:0000256" key="4">
    <source>
        <dbReference type="ARBA" id="ARBA00022786"/>
    </source>
</evidence>
<dbReference type="OrthoDB" id="423283at2759"/>
<keyword evidence="9" id="KW-1185">Reference proteome</keyword>
<dbReference type="GO" id="GO:0061630">
    <property type="term" value="F:ubiquitin protein ligase activity"/>
    <property type="evidence" value="ECO:0007669"/>
    <property type="project" value="UniProtKB-EC"/>
</dbReference>
<evidence type="ECO:0000313" key="8">
    <source>
        <dbReference type="EMBL" id="ORX44590.1"/>
    </source>
</evidence>
<dbReference type="EMBL" id="MCGT01000047">
    <property type="protein sequence ID" value="ORX44590.1"/>
    <property type="molecule type" value="Genomic_DNA"/>
</dbReference>
<gene>
    <name evidence="8" type="ORF">DM01DRAFT_1340346</name>
</gene>
<evidence type="ECO:0000256" key="5">
    <source>
        <dbReference type="PROSITE-ProRule" id="PRU00104"/>
    </source>
</evidence>
<proteinExistence type="predicted"/>
<organism evidence="8 9">
    <name type="scientific">Hesseltinella vesiculosa</name>
    <dbReference type="NCBI Taxonomy" id="101127"/>
    <lineage>
        <taxon>Eukaryota</taxon>
        <taxon>Fungi</taxon>
        <taxon>Fungi incertae sedis</taxon>
        <taxon>Mucoromycota</taxon>
        <taxon>Mucoromycotina</taxon>
        <taxon>Mucoromycetes</taxon>
        <taxon>Mucorales</taxon>
        <taxon>Cunninghamellaceae</taxon>
        <taxon>Hesseltinella</taxon>
    </lineage>
</organism>
<comment type="caution">
    <text evidence="8">The sequence shown here is derived from an EMBL/GenBank/DDBJ whole genome shotgun (WGS) entry which is preliminary data.</text>
</comment>
<dbReference type="AlphaFoldDB" id="A0A1X2G4H0"/>
<reference evidence="8 9" key="1">
    <citation type="submission" date="2016-07" db="EMBL/GenBank/DDBJ databases">
        <title>Pervasive Adenine N6-methylation of Active Genes in Fungi.</title>
        <authorList>
            <consortium name="DOE Joint Genome Institute"/>
            <person name="Mondo S.J."/>
            <person name="Dannebaum R.O."/>
            <person name="Kuo R.C."/>
            <person name="Labutti K."/>
            <person name="Haridas S."/>
            <person name="Kuo A."/>
            <person name="Salamov A."/>
            <person name="Ahrendt S.R."/>
            <person name="Lipzen A."/>
            <person name="Sullivan W."/>
            <person name="Andreopoulos W.B."/>
            <person name="Clum A."/>
            <person name="Lindquist E."/>
            <person name="Daum C."/>
            <person name="Ramamoorthy G.K."/>
            <person name="Gryganskyi A."/>
            <person name="Culley D."/>
            <person name="Magnuson J.K."/>
            <person name="James T.Y."/>
            <person name="O'Malley M.A."/>
            <person name="Stajich J.E."/>
            <person name="Spatafora J.W."/>
            <person name="Visel A."/>
            <person name="Grigoriev I.V."/>
        </authorList>
    </citation>
    <scope>NUCLEOTIDE SEQUENCE [LARGE SCALE GENOMIC DNA]</scope>
    <source>
        <strain evidence="8 9">NRRL 3301</strain>
    </source>
</reference>
<dbReference type="CDD" id="cd00078">
    <property type="entry name" value="HECTc"/>
    <property type="match status" value="1"/>
</dbReference>
<dbReference type="STRING" id="101127.A0A1X2G4H0"/>
<dbReference type="Gene3D" id="3.30.2410.10">
    <property type="entry name" value="Hect, E3 ligase catalytic domain"/>
    <property type="match status" value="1"/>
</dbReference>
<evidence type="ECO:0000313" key="9">
    <source>
        <dbReference type="Proteomes" id="UP000242146"/>
    </source>
</evidence>
<dbReference type="InterPro" id="IPR044611">
    <property type="entry name" value="E3A/B/C-like"/>
</dbReference>
<dbReference type="GO" id="GO:0006511">
    <property type="term" value="P:ubiquitin-dependent protein catabolic process"/>
    <property type="evidence" value="ECO:0007669"/>
    <property type="project" value="TreeGrafter"/>
</dbReference>
<dbReference type="PANTHER" id="PTHR45700:SF2">
    <property type="entry name" value="UBIQUITIN-PROTEIN LIGASE E3C"/>
    <property type="match status" value="1"/>
</dbReference>
<dbReference type="SMART" id="SM00119">
    <property type="entry name" value="HECTc"/>
    <property type="match status" value="1"/>
</dbReference>
<protein>
    <recommendedName>
        <fullName evidence="2">HECT-type E3 ubiquitin transferase</fullName>
        <ecNumber evidence="2">2.3.2.26</ecNumber>
    </recommendedName>
</protein>
<dbReference type="FunFam" id="3.30.2160.10:FF:000002">
    <property type="entry name" value="Putative Ubiquitin-protein ligase E3C"/>
    <property type="match status" value="1"/>
</dbReference>